<dbReference type="InterPro" id="IPR029069">
    <property type="entry name" value="HotDog_dom_sf"/>
</dbReference>
<evidence type="ECO:0008006" key="3">
    <source>
        <dbReference type="Google" id="ProtNLM"/>
    </source>
</evidence>
<name>G8JRE8_ERECY</name>
<dbReference type="SUPFAM" id="SSF54637">
    <property type="entry name" value="Thioesterase/thiol ester dehydrase-isomerase"/>
    <property type="match status" value="1"/>
</dbReference>
<sequence>MYHRLKTIRDIVSPSTIEKFNEIICSQLKQQLTVKDHLGCGDHMLFFNPGDHRLSSDGYYSYLTPRNASGRHINFKRRMWVQGSLEFFRPIEYGKEYVCQENIIFVKKIRHDHFLRMSRDVTDIEGYLKLREFRTLVYTDSEPALASERSDREVKADALVRFTFTDVDIMKYSCLTSNTHRIHWDLNYCKNFEGYRDILVQGPFTAQLIMKVLELENVSGIKSIKYKNSNIIYRGTSVEVCVSSLNGGNVFVWIRDATNPKITYVESTVQLCRASA</sequence>
<dbReference type="PANTHER" id="PTHR28152:SF1">
    <property type="entry name" value="HYDROXYACYL-THIOESTER DEHYDRATASE TYPE 2, MITOCHONDRIAL"/>
    <property type="match status" value="1"/>
</dbReference>
<dbReference type="OrthoDB" id="3257538at2759"/>
<dbReference type="InParanoid" id="G8JRE8"/>
<organism evidence="1 2">
    <name type="scientific">Eremothecium cymbalariae (strain CBS 270.75 / DBVPG 7215 / KCTC 17166 / NRRL Y-17582)</name>
    <name type="common">Yeast</name>
    <dbReference type="NCBI Taxonomy" id="931890"/>
    <lineage>
        <taxon>Eukaryota</taxon>
        <taxon>Fungi</taxon>
        <taxon>Dikarya</taxon>
        <taxon>Ascomycota</taxon>
        <taxon>Saccharomycotina</taxon>
        <taxon>Saccharomycetes</taxon>
        <taxon>Saccharomycetales</taxon>
        <taxon>Saccharomycetaceae</taxon>
        <taxon>Eremothecium</taxon>
    </lineage>
</organism>
<evidence type="ECO:0000313" key="1">
    <source>
        <dbReference type="EMBL" id="AET38717.1"/>
    </source>
</evidence>
<dbReference type="InterPro" id="IPR052741">
    <property type="entry name" value="Mitochondrial_HTD2"/>
</dbReference>
<evidence type="ECO:0000313" key="2">
    <source>
        <dbReference type="Proteomes" id="UP000006790"/>
    </source>
</evidence>
<dbReference type="GO" id="GO:0005739">
    <property type="term" value="C:mitochondrion"/>
    <property type="evidence" value="ECO:0007669"/>
    <property type="project" value="EnsemblFungi"/>
</dbReference>
<dbReference type="GO" id="GO:0019171">
    <property type="term" value="F:(3R)-hydroxyacyl-[acyl-carrier-protein] dehydratase activity"/>
    <property type="evidence" value="ECO:0007669"/>
    <property type="project" value="EnsemblFungi"/>
</dbReference>
<dbReference type="HOGENOM" id="CLU_028690_2_0_1"/>
<keyword evidence="2" id="KW-1185">Reference proteome</keyword>
<dbReference type="Gene3D" id="3.10.129.10">
    <property type="entry name" value="Hotdog Thioesterase"/>
    <property type="match status" value="1"/>
</dbReference>
<dbReference type="RefSeq" id="XP_003645534.1">
    <property type="nucleotide sequence ID" value="XM_003645486.1"/>
</dbReference>
<dbReference type="OMA" id="MWAGSQF"/>
<gene>
    <name evidence="1" type="ordered locus">Ecym_3220</name>
</gene>
<dbReference type="GeneID" id="11468778"/>
<reference evidence="2" key="1">
    <citation type="journal article" date="2012" name="G3 (Bethesda)">
        <title>Pichia sorbitophila, an interspecies yeast hybrid reveals early steps of genome resolution following polyploidization.</title>
        <authorList>
            <person name="Leh Louis V."/>
            <person name="Despons L."/>
            <person name="Friedrich A."/>
            <person name="Martin T."/>
            <person name="Durrens P."/>
            <person name="Casaregola S."/>
            <person name="Neuveglise C."/>
            <person name="Fairhead C."/>
            <person name="Marck C."/>
            <person name="Cruz J.A."/>
            <person name="Straub M.L."/>
            <person name="Kugler V."/>
            <person name="Sacerdot C."/>
            <person name="Uzunov Z."/>
            <person name="Thierry A."/>
            <person name="Weiss S."/>
            <person name="Bleykasten C."/>
            <person name="De Montigny J."/>
            <person name="Jacques N."/>
            <person name="Jung P."/>
            <person name="Lemaire M."/>
            <person name="Mallet S."/>
            <person name="Morel G."/>
            <person name="Richard G.F."/>
            <person name="Sarkar A."/>
            <person name="Savel G."/>
            <person name="Schacherer J."/>
            <person name="Seret M.L."/>
            <person name="Talla E."/>
            <person name="Samson G."/>
            <person name="Jubin C."/>
            <person name="Poulain J."/>
            <person name="Vacherie B."/>
            <person name="Barbe V."/>
            <person name="Pelletier E."/>
            <person name="Sherman D.J."/>
            <person name="Westhof E."/>
            <person name="Weissenbach J."/>
            <person name="Baret P.V."/>
            <person name="Wincker P."/>
            <person name="Gaillardin C."/>
            <person name="Dujon B."/>
            <person name="Souciet J.L."/>
        </authorList>
    </citation>
    <scope>NUCLEOTIDE SEQUENCE [LARGE SCALE GENOMIC DNA]</scope>
    <source>
        <strain evidence="2">CBS 270.75 / DBVPG 7215 / KCTC 17166 / NRRL Y-17582</strain>
    </source>
</reference>
<accession>G8JRE8</accession>
<proteinExistence type="predicted"/>
<protein>
    <recommendedName>
        <fullName evidence="3">MaoC-like domain-containing protein</fullName>
    </recommendedName>
</protein>
<dbReference type="FunCoup" id="G8JRE8">
    <property type="interactions" value="55"/>
</dbReference>
<dbReference type="eggNOG" id="ENOG502S5QU">
    <property type="taxonomic scope" value="Eukaryota"/>
</dbReference>
<dbReference type="KEGG" id="erc:Ecym_3220"/>
<dbReference type="Proteomes" id="UP000006790">
    <property type="component" value="Chromosome 3"/>
</dbReference>
<dbReference type="STRING" id="931890.G8JRE8"/>
<dbReference type="AlphaFoldDB" id="G8JRE8"/>
<dbReference type="EMBL" id="CP002499">
    <property type="protein sequence ID" value="AET38717.1"/>
    <property type="molecule type" value="Genomic_DNA"/>
</dbReference>
<dbReference type="PANTHER" id="PTHR28152">
    <property type="entry name" value="HYDROXYACYL-THIOESTER DEHYDRATASE TYPE 2, MITOCHONDRIAL"/>
    <property type="match status" value="1"/>
</dbReference>